<sequence>MPNCSATRAIAPCFVAGSCLNSTAMRVARSRNSSGYFLGAAMTLILHGLRASIRPGAIQKTVEDWAEIRRLHVQEQMSIRAIARHLGSRA</sequence>
<dbReference type="KEGG" id="ndk:I601_1765"/>
<proteinExistence type="predicted"/>
<evidence type="ECO:0000313" key="1">
    <source>
        <dbReference type="EMBL" id="ANH38196.1"/>
    </source>
</evidence>
<dbReference type="AlphaFoldDB" id="A0A1A9GJF4"/>
<evidence type="ECO:0008006" key="3">
    <source>
        <dbReference type="Google" id="ProtNLM"/>
    </source>
</evidence>
<dbReference type="EMBL" id="CP015079">
    <property type="protein sequence ID" value="ANH38196.1"/>
    <property type="molecule type" value="Genomic_DNA"/>
</dbReference>
<organism evidence="1 2">
    <name type="scientific">Nocardioides dokdonensis FR1436</name>
    <dbReference type="NCBI Taxonomy" id="1300347"/>
    <lineage>
        <taxon>Bacteria</taxon>
        <taxon>Bacillati</taxon>
        <taxon>Actinomycetota</taxon>
        <taxon>Actinomycetes</taxon>
        <taxon>Propionibacteriales</taxon>
        <taxon>Nocardioidaceae</taxon>
        <taxon>Nocardioides</taxon>
    </lineage>
</organism>
<keyword evidence="2" id="KW-1185">Reference proteome</keyword>
<evidence type="ECO:0000313" key="2">
    <source>
        <dbReference type="Proteomes" id="UP000077868"/>
    </source>
</evidence>
<name>A0A1A9GJF4_9ACTN</name>
<gene>
    <name evidence="1" type="ORF">I601_1765</name>
</gene>
<accession>A0A1A9GJF4</accession>
<protein>
    <recommendedName>
        <fullName evidence="3">Transposase IS30-like HTH domain-containing protein</fullName>
    </recommendedName>
</protein>
<dbReference type="Proteomes" id="UP000077868">
    <property type="component" value="Chromosome"/>
</dbReference>
<dbReference type="STRING" id="1300347.I601_1765"/>
<reference evidence="1 2" key="1">
    <citation type="submission" date="2016-03" db="EMBL/GenBank/DDBJ databases">
        <title>Complete genome sequence of a soil Actinobacterium, Nocardioides dokdonensis FR1436.</title>
        <authorList>
            <person name="Kwon S.-K."/>
            <person name="Kim K."/>
            <person name="Kim J.F."/>
        </authorList>
    </citation>
    <scope>NUCLEOTIDE SEQUENCE [LARGE SCALE GENOMIC DNA]</scope>
    <source>
        <strain evidence="1 2">FR1436</strain>
    </source>
</reference>
<dbReference type="PATRIC" id="fig|1300347.3.peg.1764"/>